<evidence type="ECO:0000256" key="1">
    <source>
        <dbReference type="ARBA" id="ARBA00001947"/>
    </source>
</evidence>
<evidence type="ECO:0000256" key="2">
    <source>
        <dbReference type="ARBA" id="ARBA00003314"/>
    </source>
</evidence>
<evidence type="ECO:0000256" key="10">
    <source>
        <dbReference type="ARBA" id="ARBA00022917"/>
    </source>
</evidence>
<keyword evidence="6" id="KW-0479">Metal-binding</keyword>
<evidence type="ECO:0000259" key="15">
    <source>
        <dbReference type="Pfam" id="PF01406"/>
    </source>
</evidence>
<organism evidence="18 19">
    <name type="scientific">Candidatus Nealsonbacteria bacterium RIFCSPHIGHO2_02_FULL_43_13</name>
    <dbReference type="NCBI Taxonomy" id="1801668"/>
    <lineage>
        <taxon>Bacteria</taxon>
        <taxon>Candidatus Nealsoniibacteriota</taxon>
    </lineage>
</organism>
<reference evidence="18 19" key="1">
    <citation type="journal article" date="2016" name="Nat. Commun.">
        <title>Thousands of microbial genomes shed light on interconnected biogeochemical processes in an aquifer system.</title>
        <authorList>
            <person name="Anantharaman K."/>
            <person name="Brown C.T."/>
            <person name="Hug L.A."/>
            <person name="Sharon I."/>
            <person name="Castelle C.J."/>
            <person name="Probst A.J."/>
            <person name="Thomas B.C."/>
            <person name="Singh A."/>
            <person name="Wilkins M.J."/>
            <person name="Karaoz U."/>
            <person name="Brodie E.L."/>
            <person name="Williams K.H."/>
            <person name="Hubbard S.S."/>
            <person name="Banfield J.F."/>
        </authorList>
    </citation>
    <scope>NUCLEOTIDE SEQUENCE [LARGE SCALE GENOMIC DNA]</scope>
</reference>
<dbReference type="Gene3D" id="2.170.220.10">
    <property type="match status" value="1"/>
</dbReference>
<dbReference type="GO" id="GO:0006431">
    <property type="term" value="P:methionyl-tRNA aminoacylation"/>
    <property type="evidence" value="ECO:0007669"/>
    <property type="project" value="InterPro"/>
</dbReference>
<dbReference type="EMBL" id="MHMD01000003">
    <property type="protein sequence ID" value="OGZ22225.1"/>
    <property type="molecule type" value="Genomic_DNA"/>
</dbReference>
<dbReference type="Pfam" id="PF09334">
    <property type="entry name" value="tRNA-synt_1g"/>
    <property type="match status" value="1"/>
</dbReference>
<dbReference type="InterPro" id="IPR014729">
    <property type="entry name" value="Rossmann-like_a/b/a_fold"/>
</dbReference>
<evidence type="ECO:0000259" key="17">
    <source>
        <dbReference type="Pfam" id="PF09334"/>
    </source>
</evidence>
<dbReference type="InterPro" id="IPR023457">
    <property type="entry name" value="Met-tRNA_synth_2"/>
</dbReference>
<dbReference type="CDD" id="cd00814">
    <property type="entry name" value="MetRS_core"/>
    <property type="match status" value="1"/>
</dbReference>
<evidence type="ECO:0000256" key="6">
    <source>
        <dbReference type="ARBA" id="ARBA00022723"/>
    </source>
</evidence>
<comment type="similarity">
    <text evidence="14">Belongs to the class-I aminoacyl-tRNA synthetase family.</text>
</comment>
<keyword evidence="8" id="KW-0862">Zinc</keyword>
<dbReference type="InterPro" id="IPR033911">
    <property type="entry name" value="MetRS_core"/>
</dbReference>
<dbReference type="SUPFAM" id="SSF47323">
    <property type="entry name" value="Anticodon-binding domain of a subclass of class I aminoacyl-tRNA synthetases"/>
    <property type="match status" value="1"/>
</dbReference>
<dbReference type="AlphaFoldDB" id="A0A1G2E8U6"/>
<keyword evidence="9 14" id="KW-0067">ATP-binding</keyword>
<evidence type="ECO:0000313" key="18">
    <source>
        <dbReference type="EMBL" id="OGZ22225.1"/>
    </source>
</evidence>
<dbReference type="PRINTS" id="PR01041">
    <property type="entry name" value="TRNASYNTHMET"/>
</dbReference>
<dbReference type="NCBIfam" id="TIGR00398">
    <property type="entry name" value="metG"/>
    <property type="match status" value="1"/>
</dbReference>
<dbReference type="STRING" id="1801668.A3D46_01560"/>
<dbReference type="Pfam" id="PF08264">
    <property type="entry name" value="Anticodon_1"/>
    <property type="match status" value="1"/>
</dbReference>
<dbReference type="InterPro" id="IPR014758">
    <property type="entry name" value="Met-tRNA_synth"/>
</dbReference>
<comment type="function">
    <text evidence="2">Is required not only for elongation of protein synthesis but also for the initiation of all mRNA translation through initiator tRNA(fMet) aminoacylation.</text>
</comment>
<evidence type="ECO:0000256" key="11">
    <source>
        <dbReference type="ARBA" id="ARBA00023146"/>
    </source>
</evidence>
<evidence type="ECO:0000256" key="9">
    <source>
        <dbReference type="ARBA" id="ARBA00022840"/>
    </source>
</evidence>
<dbReference type="Proteomes" id="UP000178703">
    <property type="component" value="Unassembled WGS sequence"/>
</dbReference>
<dbReference type="GO" id="GO:0046872">
    <property type="term" value="F:metal ion binding"/>
    <property type="evidence" value="ECO:0007669"/>
    <property type="project" value="UniProtKB-KW"/>
</dbReference>
<name>A0A1G2E8U6_9BACT</name>
<accession>A0A1G2E8U6</accession>
<evidence type="ECO:0000259" key="16">
    <source>
        <dbReference type="Pfam" id="PF08264"/>
    </source>
</evidence>
<feature type="domain" description="Methionyl/Leucyl tRNA synthetase" evidence="17">
    <location>
        <begin position="137"/>
        <end position="352"/>
    </location>
</feature>
<comment type="catalytic activity">
    <reaction evidence="13">
        <text>tRNA(Met) + L-methionine + ATP = L-methionyl-tRNA(Met) + AMP + diphosphate</text>
        <dbReference type="Rhea" id="RHEA:13481"/>
        <dbReference type="Rhea" id="RHEA-COMP:9667"/>
        <dbReference type="Rhea" id="RHEA-COMP:9698"/>
        <dbReference type="ChEBI" id="CHEBI:30616"/>
        <dbReference type="ChEBI" id="CHEBI:33019"/>
        <dbReference type="ChEBI" id="CHEBI:57844"/>
        <dbReference type="ChEBI" id="CHEBI:78442"/>
        <dbReference type="ChEBI" id="CHEBI:78530"/>
        <dbReference type="ChEBI" id="CHEBI:456215"/>
        <dbReference type="EC" id="6.1.1.10"/>
    </reaction>
</comment>
<dbReference type="InterPro" id="IPR032678">
    <property type="entry name" value="tRNA-synt_1_cat_dom"/>
</dbReference>
<sequence>MKNKFYITTSIAYTNAPPHIGFALELVQADVLARYRRIAGDDVFFLTGTDEHGAKIVRAAKNAGKTPEEFTEEVSKKFKKLTEALNLSNDDFIRTTDQKKHWPSVIKVWLKLKENGDIYKKEYEGLYCVGCEAFIKEKDLVNGLCPLHQQKPEIIKEENYFFRLSKYADIVKEKIVSGEIKIVPDVRKNEIISFINQGLEDVSCSRSKENLKWGIPVPEDDSQIIYIWFEALINYLYPKKYWPADVHCVGKDIFRFHALWWPAMLLSLGLPLPKVIFVHGYIASGGQKMSKSLGNVVDPFELVKKYGADAVRYFLLREISPTEDGDYTEDKFIERYNGDLASGLGNLVARVMRPAETFNISKTKNEKELEIKTTHDTPLFNTLESAKMHYKKAIEEFKFNEALFVTWELISFCDFYINQERPWEGKNNKVISDLLFLIEEIANMLKPFLPETSEKILKQLKNKKSEPLFPRFK</sequence>
<protein>
    <recommendedName>
        <fullName evidence="4">Methionine--tRNA ligase</fullName>
        <ecNumber evidence="3">6.1.1.10</ecNumber>
    </recommendedName>
    <alternativeName>
        <fullName evidence="12">Methionyl-tRNA synthetase</fullName>
    </alternativeName>
</protein>
<dbReference type="PANTHER" id="PTHR43326:SF1">
    <property type="entry name" value="METHIONINE--TRNA LIGASE, MITOCHONDRIAL"/>
    <property type="match status" value="1"/>
</dbReference>
<dbReference type="Gene3D" id="1.10.730.10">
    <property type="entry name" value="Isoleucyl-tRNA Synthetase, Domain 1"/>
    <property type="match status" value="1"/>
</dbReference>
<evidence type="ECO:0000256" key="5">
    <source>
        <dbReference type="ARBA" id="ARBA00022598"/>
    </source>
</evidence>
<gene>
    <name evidence="18" type="ORF">A3D46_01560</name>
</gene>
<keyword evidence="10 14" id="KW-0648">Protein biosynthesis</keyword>
<evidence type="ECO:0000256" key="8">
    <source>
        <dbReference type="ARBA" id="ARBA00022833"/>
    </source>
</evidence>
<comment type="caution">
    <text evidence="18">The sequence shown here is derived from an EMBL/GenBank/DDBJ whole genome shotgun (WGS) entry which is preliminary data.</text>
</comment>
<dbReference type="SUPFAM" id="SSF52374">
    <property type="entry name" value="Nucleotidylyl transferase"/>
    <property type="match status" value="1"/>
</dbReference>
<evidence type="ECO:0000256" key="14">
    <source>
        <dbReference type="RuleBase" id="RU363039"/>
    </source>
</evidence>
<evidence type="ECO:0000313" key="19">
    <source>
        <dbReference type="Proteomes" id="UP000178703"/>
    </source>
</evidence>
<dbReference type="InterPro" id="IPR013155">
    <property type="entry name" value="M/V/L/I-tRNA-synth_anticd-bd"/>
</dbReference>
<dbReference type="GO" id="GO:0004825">
    <property type="term" value="F:methionine-tRNA ligase activity"/>
    <property type="evidence" value="ECO:0007669"/>
    <property type="project" value="UniProtKB-EC"/>
</dbReference>
<keyword evidence="7 14" id="KW-0547">Nucleotide-binding</keyword>
<dbReference type="Pfam" id="PF01406">
    <property type="entry name" value="tRNA-synt_1e"/>
    <property type="match status" value="1"/>
</dbReference>
<proteinExistence type="inferred from homology"/>
<feature type="domain" description="tRNA synthetases class I catalytic" evidence="15">
    <location>
        <begin position="6"/>
        <end position="123"/>
    </location>
</feature>
<dbReference type="PANTHER" id="PTHR43326">
    <property type="entry name" value="METHIONYL-TRNA SYNTHETASE"/>
    <property type="match status" value="1"/>
</dbReference>
<dbReference type="InterPro" id="IPR015413">
    <property type="entry name" value="Methionyl/Leucyl_tRNA_Synth"/>
</dbReference>
<dbReference type="InterPro" id="IPR009080">
    <property type="entry name" value="tRNAsynth_Ia_anticodon-bd"/>
</dbReference>
<evidence type="ECO:0000256" key="13">
    <source>
        <dbReference type="ARBA" id="ARBA00047364"/>
    </source>
</evidence>
<dbReference type="EC" id="6.1.1.10" evidence="3"/>
<evidence type="ECO:0000256" key="3">
    <source>
        <dbReference type="ARBA" id="ARBA00012838"/>
    </source>
</evidence>
<dbReference type="FunFam" id="2.170.220.10:FF:000001">
    <property type="entry name" value="methionine--tRNA ligase, mitochondrial"/>
    <property type="match status" value="1"/>
</dbReference>
<evidence type="ECO:0000256" key="12">
    <source>
        <dbReference type="ARBA" id="ARBA00030904"/>
    </source>
</evidence>
<evidence type="ECO:0000256" key="4">
    <source>
        <dbReference type="ARBA" id="ARBA00018753"/>
    </source>
</evidence>
<keyword evidence="5 14" id="KW-0436">Ligase</keyword>
<evidence type="ECO:0000256" key="7">
    <source>
        <dbReference type="ARBA" id="ARBA00022741"/>
    </source>
</evidence>
<keyword evidence="11 14" id="KW-0030">Aminoacyl-tRNA synthetase</keyword>
<dbReference type="Gene3D" id="3.40.50.620">
    <property type="entry name" value="HUPs"/>
    <property type="match status" value="1"/>
</dbReference>
<dbReference type="GO" id="GO:0005524">
    <property type="term" value="F:ATP binding"/>
    <property type="evidence" value="ECO:0007669"/>
    <property type="project" value="UniProtKB-KW"/>
</dbReference>
<comment type="cofactor">
    <cofactor evidence="1">
        <name>Zn(2+)</name>
        <dbReference type="ChEBI" id="CHEBI:29105"/>
    </cofactor>
</comment>
<feature type="domain" description="Methionyl/Valyl/Leucyl/Isoleucyl-tRNA synthetase anticodon-binding" evidence="16">
    <location>
        <begin position="381"/>
        <end position="465"/>
    </location>
</feature>